<evidence type="ECO:0000256" key="1">
    <source>
        <dbReference type="SAM" id="SignalP"/>
    </source>
</evidence>
<reference evidence="2" key="1">
    <citation type="submission" date="2020-05" db="EMBL/GenBank/DDBJ databases">
        <title>WGS assembly of Panicum virgatum.</title>
        <authorList>
            <person name="Lovell J.T."/>
            <person name="Jenkins J."/>
            <person name="Shu S."/>
            <person name="Juenger T.E."/>
            <person name="Schmutz J."/>
        </authorList>
    </citation>
    <scope>NUCLEOTIDE SEQUENCE</scope>
    <source>
        <strain evidence="2">AP13</strain>
    </source>
</reference>
<sequence length="117" mass="12493">MKAIIWLCFQSFLIASLLISPSHRRLAIASDERRAANMRPVVNLQVHAARCDCTRSGSASFGTHMGPVCHAHYGGGGNWQGVVDMSLVSVVFISFGNVLMDPSGQCLKPAHIAGTAL</sequence>
<name>A0A8T0RU64_PANVG</name>
<gene>
    <name evidence="2" type="ORF">PVAP13_5NG313973</name>
</gene>
<evidence type="ECO:0000313" key="3">
    <source>
        <dbReference type="Proteomes" id="UP000823388"/>
    </source>
</evidence>
<accession>A0A8T0RU64</accession>
<comment type="caution">
    <text evidence="2">The sequence shown here is derived from an EMBL/GenBank/DDBJ whole genome shotgun (WGS) entry which is preliminary data.</text>
</comment>
<feature type="chain" id="PRO_5035866749" description="Secreted protein" evidence="1">
    <location>
        <begin position="30"/>
        <end position="117"/>
    </location>
</feature>
<feature type="signal peptide" evidence="1">
    <location>
        <begin position="1"/>
        <end position="29"/>
    </location>
</feature>
<dbReference type="Proteomes" id="UP000823388">
    <property type="component" value="Chromosome 5N"/>
</dbReference>
<organism evidence="2 3">
    <name type="scientific">Panicum virgatum</name>
    <name type="common">Blackwell switchgrass</name>
    <dbReference type="NCBI Taxonomy" id="38727"/>
    <lineage>
        <taxon>Eukaryota</taxon>
        <taxon>Viridiplantae</taxon>
        <taxon>Streptophyta</taxon>
        <taxon>Embryophyta</taxon>
        <taxon>Tracheophyta</taxon>
        <taxon>Spermatophyta</taxon>
        <taxon>Magnoliopsida</taxon>
        <taxon>Liliopsida</taxon>
        <taxon>Poales</taxon>
        <taxon>Poaceae</taxon>
        <taxon>PACMAD clade</taxon>
        <taxon>Panicoideae</taxon>
        <taxon>Panicodae</taxon>
        <taxon>Paniceae</taxon>
        <taxon>Panicinae</taxon>
        <taxon>Panicum</taxon>
        <taxon>Panicum sect. Hiantes</taxon>
    </lineage>
</organism>
<keyword evidence="3" id="KW-1185">Reference proteome</keyword>
<evidence type="ECO:0000313" key="2">
    <source>
        <dbReference type="EMBL" id="KAG2590042.1"/>
    </source>
</evidence>
<dbReference type="EMBL" id="CM029046">
    <property type="protein sequence ID" value="KAG2590042.1"/>
    <property type="molecule type" value="Genomic_DNA"/>
</dbReference>
<proteinExistence type="predicted"/>
<keyword evidence="1" id="KW-0732">Signal</keyword>
<protein>
    <recommendedName>
        <fullName evidence="4">Secreted protein</fullName>
    </recommendedName>
</protein>
<evidence type="ECO:0008006" key="4">
    <source>
        <dbReference type="Google" id="ProtNLM"/>
    </source>
</evidence>
<dbReference type="AlphaFoldDB" id="A0A8T0RU64"/>